<accession>A0AAV6JQG1</accession>
<reference evidence="1" key="1">
    <citation type="submission" date="2020-08" db="EMBL/GenBank/DDBJ databases">
        <title>Plant Genome Project.</title>
        <authorList>
            <person name="Zhang R.-G."/>
        </authorList>
    </citation>
    <scope>NUCLEOTIDE SEQUENCE</scope>
    <source>
        <strain evidence="1">WSP0</strain>
        <tissue evidence="1">Leaf</tissue>
    </source>
</reference>
<organism evidence="1 2">
    <name type="scientific">Rhododendron griersonianum</name>
    <dbReference type="NCBI Taxonomy" id="479676"/>
    <lineage>
        <taxon>Eukaryota</taxon>
        <taxon>Viridiplantae</taxon>
        <taxon>Streptophyta</taxon>
        <taxon>Embryophyta</taxon>
        <taxon>Tracheophyta</taxon>
        <taxon>Spermatophyta</taxon>
        <taxon>Magnoliopsida</taxon>
        <taxon>eudicotyledons</taxon>
        <taxon>Gunneridae</taxon>
        <taxon>Pentapetalae</taxon>
        <taxon>asterids</taxon>
        <taxon>Ericales</taxon>
        <taxon>Ericaceae</taxon>
        <taxon>Ericoideae</taxon>
        <taxon>Rhodoreae</taxon>
        <taxon>Rhododendron</taxon>
    </lineage>
</organism>
<dbReference type="EMBL" id="JACTNZ010000007">
    <property type="protein sequence ID" value="KAG5542042.1"/>
    <property type="molecule type" value="Genomic_DNA"/>
</dbReference>
<dbReference type="Proteomes" id="UP000823749">
    <property type="component" value="Chromosome 7"/>
</dbReference>
<name>A0AAV6JQG1_9ERIC</name>
<proteinExistence type="predicted"/>
<evidence type="ECO:0000313" key="1">
    <source>
        <dbReference type="EMBL" id="KAG5542042.1"/>
    </source>
</evidence>
<dbReference type="AlphaFoldDB" id="A0AAV6JQG1"/>
<keyword evidence="2" id="KW-1185">Reference proteome</keyword>
<gene>
    <name evidence="1" type="ORF">RHGRI_021775</name>
</gene>
<sequence length="69" mass="8036">MGRLAKTTWFLVKHSSAAEGEETRRTEREPKRRERIGPWALERADRVWGSGFFKRCKWPSVSTLISKAC</sequence>
<comment type="caution">
    <text evidence="1">The sequence shown here is derived from an EMBL/GenBank/DDBJ whole genome shotgun (WGS) entry which is preliminary data.</text>
</comment>
<protein>
    <submittedName>
        <fullName evidence="1">Uncharacterized protein</fullName>
    </submittedName>
</protein>
<evidence type="ECO:0000313" key="2">
    <source>
        <dbReference type="Proteomes" id="UP000823749"/>
    </source>
</evidence>